<dbReference type="PANTHER" id="PTHR30033">
    <property type="entry name" value="FLAGELLAR HOOK-ASSOCIATED PROTEIN 1"/>
    <property type="match status" value="1"/>
</dbReference>
<feature type="domain" description="Flagellar basal-body/hook protein C-terminal" evidence="3">
    <location>
        <begin position="28"/>
        <end position="65"/>
    </location>
</feature>
<protein>
    <recommendedName>
        <fullName evidence="3">Flagellar basal-body/hook protein C-terminal domain-containing protein</fullName>
    </recommendedName>
</protein>
<dbReference type="GO" id="GO:0009424">
    <property type="term" value="C:bacterial-type flagellum hook"/>
    <property type="evidence" value="ECO:0007669"/>
    <property type="project" value="InterPro"/>
</dbReference>
<feature type="region of interest" description="Disordered" evidence="2">
    <location>
        <begin position="1"/>
        <end position="20"/>
    </location>
</feature>
<dbReference type="Proteomes" id="UP000075288">
    <property type="component" value="Unassembled WGS sequence"/>
</dbReference>
<evidence type="ECO:0000259" key="3">
    <source>
        <dbReference type="Pfam" id="PF06429"/>
    </source>
</evidence>
<dbReference type="PANTHER" id="PTHR30033:SF1">
    <property type="entry name" value="FLAGELLAR HOOK-ASSOCIATED PROTEIN 1"/>
    <property type="match status" value="1"/>
</dbReference>
<evidence type="ECO:0000313" key="4">
    <source>
        <dbReference type="EMBL" id="KYC64876.1"/>
    </source>
</evidence>
<dbReference type="InterPro" id="IPR002371">
    <property type="entry name" value="FlgK"/>
</dbReference>
<evidence type="ECO:0000313" key="5">
    <source>
        <dbReference type="Proteomes" id="UP000075288"/>
    </source>
</evidence>
<dbReference type="Pfam" id="PF06429">
    <property type="entry name" value="Flg_bbr_C"/>
    <property type="match status" value="1"/>
</dbReference>
<dbReference type="PATRIC" id="fig|1398.26.peg.1741"/>
<evidence type="ECO:0000256" key="2">
    <source>
        <dbReference type="SAM" id="MobiDB-lite"/>
    </source>
</evidence>
<comment type="similarity">
    <text evidence="1">Belongs to the flagella basal body rod proteins family.</text>
</comment>
<dbReference type="AlphaFoldDB" id="A0A150K5Z5"/>
<feature type="compositionally biased region" description="Polar residues" evidence="2">
    <location>
        <begin position="7"/>
        <end position="16"/>
    </location>
</feature>
<organism evidence="4 5">
    <name type="scientific">Heyndrickxia coagulans</name>
    <name type="common">Weizmannia coagulans</name>
    <dbReference type="NCBI Taxonomy" id="1398"/>
    <lineage>
        <taxon>Bacteria</taxon>
        <taxon>Bacillati</taxon>
        <taxon>Bacillota</taxon>
        <taxon>Bacilli</taxon>
        <taxon>Bacillales</taxon>
        <taxon>Bacillaceae</taxon>
        <taxon>Heyndrickxia</taxon>
    </lineage>
</organism>
<dbReference type="EMBL" id="LQYG01000023">
    <property type="protein sequence ID" value="KYC64876.1"/>
    <property type="molecule type" value="Genomic_DNA"/>
</dbReference>
<gene>
    <name evidence="4" type="ORF">B4098_0550</name>
</gene>
<name>A0A150K5Z5_HEYCO</name>
<reference evidence="4 5" key="1">
    <citation type="submission" date="2016-01" db="EMBL/GenBank/DDBJ databases">
        <title>Genome Sequences of Twelve Sporeforming Bacillus Species Isolated from Foods.</title>
        <authorList>
            <person name="Berendsen E.M."/>
            <person name="Wells-Bennik M.H."/>
            <person name="Krawcyk A.O."/>
            <person name="De Jong A."/>
            <person name="Holsappel S."/>
            <person name="Eijlander R.T."/>
            <person name="Kuipers O.P."/>
        </authorList>
    </citation>
    <scope>NUCLEOTIDE SEQUENCE [LARGE SCALE GENOMIC DNA]</scope>
    <source>
        <strain evidence="4 5">B4098</strain>
    </source>
</reference>
<sequence>MDAEQAGNMQTNTGSLLDSVDMNRKSVSSVSLDEELTNMIKYQQAYNAAAKMITMTDEMLDKIINGMGVVGR</sequence>
<dbReference type="SUPFAM" id="SSF64518">
    <property type="entry name" value="Phase 1 flagellin"/>
    <property type="match status" value="1"/>
</dbReference>
<dbReference type="InterPro" id="IPR010930">
    <property type="entry name" value="Flg_bb/hook_C_dom"/>
</dbReference>
<dbReference type="GO" id="GO:0044780">
    <property type="term" value="P:bacterial-type flagellum assembly"/>
    <property type="evidence" value="ECO:0007669"/>
    <property type="project" value="InterPro"/>
</dbReference>
<evidence type="ECO:0000256" key="1">
    <source>
        <dbReference type="ARBA" id="ARBA00009677"/>
    </source>
</evidence>
<proteinExistence type="inferred from homology"/>
<dbReference type="GO" id="GO:0005198">
    <property type="term" value="F:structural molecule activity"/>
    <property type="evidence" value="ECO:0007669"/>
    <property type="project" value="InterPro"/>
</dbReference>
<accession>A0A150K5Z5</accession>
<comment type="caution">
    <text evidence="4">The sequence shown here is derived from an EMBL/GenBank/DDBJ whole genome shotgun (WGS) entry which is preliminary data.</text>
</comment>